<accession>A0A1W0E2Z7</accession>
<protein>
    <submittedName>
        <fullName evidence="1">Uncharacterized protein</fullName>
    </submittedName>
</protein>
<organism evidence="1 2">
    <name type="scientific">Ecytonucleospora hepatopenaei</name>
    <dbReference type="NCBI Taxonomy" id="646526"/>
    <lineage>
        <taxon>Eukaryota</taxon>
        <taxon>Fungi</taxon>
        <taxon>Fungi incertae sedis</taxon>
        <taxon>Microsporidia</taxon>
        <taxon>Enterocytozoonidae</taxon>
        <taxon>Ecytonucleospora</taxon>
    </lineage>
</organism>
<dbReference type="VEuPathDB" id="MicrosporidiaDB:EHP00_1782"/>
<evidence type="ECO:0000313" key="2">
    <source>
        <dbReference type="Proteomes" id="UP000192758"/>
    </source>
</evidence>
<gene>
    <name evidence="1" type="ORF">EHP00_1782</name>
</gene>
<comment type="caution">
    <text evidence="1">The sequence shown here is derived from an EMBL/GenBank/DDBJ whole genome shotgun (WGS) entry which is preliminary data.</text>
</comment>
<sequence>MIILFIQYLISQDTLLSDSFTYEQWDSPRKNIEKVENIKNVEYIKSVNSDYQTNSDCTDEKFNTMYTDEKTNSKLNTIYNNNLNTKFSKLSDLYNTIKNLSQNDNSTGVFNLSNSLIINKNINNFLEKEAFKIRMSSFKELRRTVKRNRRKSYLNTKDKFLSFLYDEIKKLSSCKILHLQNVSLLCNINNILSDYYKNKMYNIVYKYYDKVNNMIEQYNEYIINDISNINTNNTIYDTDTDNDNCFMNFLKNIKNNFIKNDINSDYNSIQSNDKINNYKLIIKKCNTLRNELQYVIDWISIPKKIIEKELIYINQRSLRYMVEKCNIIKENILNTDKNILNDNILNTDKNILNDNITINNNLIRNIDLFNKLKINIEYFYINGIVNKTDELLNFNNNDLNRLNLQSYVYNCNGYIKNIKYLINIIEIIIKRLENKKHQIISKEYYVKYNK</sequence>
<keyword evidence="2" id="KW-1185">Reference proteome</keyword>
<dbReference type="Proteomes" id="UP000192758">
    <property type="component" value="Unassembled WGS sequence"/>
</dbReference>
<proteinExistence type="predicted"/>
<evidence type="ECO:0000313" key="1">
    <source>
        <dbReference type="EMBL" id="OQS53604.1"/>
    </source>
</evidence>
<dbReference type="AlphaFoldDB" id="A0A1W0E2Z7"/>
<reference evidence="1 2" key="1">
    <citation type="journal article" date="2017" name="Environ. Microbiol.">
        <title>Decay of the glycolytic pathway and adaptation to intranuclear parasitism within Enterocytozoonidae microsporidia.</title>
        <authorList>
            <person name="Wiredu Boakye D."/>
            <person name="Jaroenlak P."/>
            <person name="Prachumwat A."/>
            <person name="Williams T.A."/>
            <person name="Bateman K.S."/>
            <person name="Itsathitphaisarn O."/>
            <person name="Sritunyalucksana K."/>
            <person name="Paszkiewicz K.H."/>
            <person name="Moore K.A."/>
            <person name="Stentiford G.D."/>
            <person name="Williams B.A."/>
        </authorList>
    </citation>
    <scope>NUCLEOTIDE SEQUENCE [LARGE SCALE GENOMIC DNA]</scope>
    <source>
        <strain evidence="1 2">TH1</strain>
    </source>
</reference>
<name>A0A1W0E2Z7_9MICR</name>
<dbReference type="EMBL" id="MNPJ01000027">
    <property type="protein sequence ID" value="OQS53604.1"/>
    <property type="molecule type" value="Genomic_DNA"/>
</dbReference>